<dbReference type="Proteomes" id="UP000487649">
    <property type="component" value="Unassembled WGS sequence"/>
</dbReference>
<dbReference type="InterPro" id="IPR038765">
    <property type="entry name" value="Papain-like_cys_pep_sf"/>
</dbReference>
<dbReference type="AlphaFoldDB" id="A0A173TYS8"/>
<sequence length="227" mass="25515">MKPNYYFITFTVAMLIVTLLNFLVELNAYTPPVSESDQAVMGQVQDAFKVVDYPMTLITLEEQCINEESYQVPCHALQDVQKGDILISKSSHTLLFRHGHAGVVVDAEAGLVLESLGYGETSTLQPLSKWDYYPTVKVLRLKDATPELMDQIVEIAQTQFLNLDYNVFVSKKDLSATHCSDIVWKIFNEVGIDLDSNGGRTVTPQDIAASELLYEVESYGFSSEREW</sequence>
<reference evidence="1 2" key="1">
    <citation type="journal article" date="2019" name="Nat. Med.">
        <title>A library of human gut bacterial isolates paired with longitudinal multiomics data enables mechanistic microbiome research.</title>
        <authorList>
            <person name="Poyet M."/>
            <person name="Groussin M."/>
            <person name="Gibbons S.M."/>
            <person name="Avila-Pacheco J."/>
            <person name="Jiang X."/>
            <person name="Kearney S.M."/>
            <person name="Perrotta A.R."/>
            <person name="Berdy B."/>
            <person name="Zhao S."/>
            <person name="Lieberman T.D."/>
            <person name="Swanson P.K."/>
            <person name="Smith M."/>
            <person name="Roesemann S."/>
            <person name="Alexander J.E."/>
            <person name="Rich S.A."/>
            <person name="Livny J."/>
            <person name="Vlamakis H."/>
            <person name="Clish C."/>
            <person name="Bullock K."/>
            <person name="Deik A."/>
            <person name="Scott J."/>
            <person name="Pierce K.A."/>
            <person name="Xavier R.J."/>
            <person name="Alm E.J."/>
        </authorList>
    </citation>
    <scope>NUCLEOTIDE SEQUENCE [LARGE SCALE GENOMIC DNA]</scope>
    <source>
        <strain evidence="1 2">BIOML-A198</strain>
    </source>
</reference>
<gene>
    <name evidence="1" type="ORF">GMA92_03795</name>
</gene>
<protein>
    <submittedName>
        <fullName evidence="1">Uncharacterized protein</fullName>
    </submittedName>
</protein>
<proteinExistence type="predicted"/>
<dbReference type="Gene3D" id="3.90.1720.10">
    <property type="entry name" value="endopeptidase domain like (from Nostoc punctiforme)"/>
    <property type="match status" value="1"/>
</dbReference>
<accession>A0A173TYS8</accession>
<dbReference type="SUPFAM" id="SSF54001">
    <property type="entry name" value="Cysteine proteinases"/>
    <property type="match status" value="1"/>
</dbReference>
<name>A0A173TYS8_9FIRM</name>
<dbReference type="Pfam" id="PF05708">
    <property type="entry name" value="Peptidase_C92"/>
    <property type="match status" value="1"/>
</dbReference>
<dbReference type="GeneID" id="60059750"/>
<dbReference type="RefSeq" id="WP_006784670.1">
    <property type="nucleotide sequence ID" value="NZ_CABJBH010000008.1"/>
</dbReference>
<dbReference type="OrthoDB" id="1708048at2"/>
<dbReference type="EMBL" id="WMQE01000006">
    <property type="protein sequence ID" value="MTK20560.1"/>
    <property type="molecule type" value="Genomic_DNA"/>
</dbReference>
<comment type="caution">
    <text evidence="1">The sequence shown here is derived from an EMBL/GenBank/DDBJ whole genome shotgun (WGS) entry which is preliminary data.</text>
</comment>
<evidence type="ECO:0000313" key="2">
    <source>
        <dbReference type="Proteomes" id="UP000487649"/>
    </source>
</evidence>
<organism evidence="1 2">
    <name type="scientific">Turicibacter sanguinis</name>
    <dbReference type="NCBI Taxonomy" id="154288"/>
    <lineage>
        <taxon>Bacteria</taxon>
        <taxon>Bacillati</taxon>
        <taxon>Bacillota</taxon>
        <taxon>Erysipelotrichia</taxon>
        <taxon>Erysipelotrichales</taxon>
        <taxon>Turicibacteraceae</taxon>
        <taxon>Turicibacter</taxon>
    </lineage>
</organism>
<evidence type="ECO:0000313" key="1">
    <source>
        <dbReference type="EMBL" id="MTK20560.1"/>
    </source>
</evidence>
<dbReference type="InterPro" id="IPR024453">
    <property type="entry name" value="Peptidase_C92"/>
</dbReference>